<protein>
    <submittedName>
        <fullName evidence="3">Uncharacterized protein</fullName>
    </submittedName>
</protein>
<feature type="region of interest" description="Disordered" evidence="1">
    <location>
        <begin position="273"/>
        <end position="335"/>
    </location>
</feature>
<dbReference type="Proteomes" id="UP001165160">
    <property type="component" value="Unassembled WGS sequence"/>
</dbReference>
<evidence type="ECO:0000256" key="1">
    <source>
        <dbReference type="SAM" id="MobiDB-lite"/>
    </source>
</evidence>
<feature type="compositionally biased region" description="Basic residues" evidence="1">
    <location>
        <begin position="296"/>
        <end position="328"/>
    </location>
</feature>
<keyword evidence="2" id="KW-0732">Signal</keyword>
<dbReference type="AlphaFoldDB" id="A0A9W6ZC33"/>
<feature type="region of interest" description="Disordered" evidence="1">
    <location>
        <begin position="50"/>
        <end position="69"/>
    </location>
</feature>
<sequence>MSSRHLLIIYIVLCHSLLCSHSFTSVVLRSSHHASLRLSSLTQTRQTHSTLLSSPQFPSTPPPPSPTNSTGLVSLLTLQTYFGPNSNKIWGDLTNSDTRLLYHSLLPRALLKIKTLHNATDADTDLKKLAYLSYSLRQTAKLYSRYRCNLPGRVLTEIYDGWRHFREYGKWNTEGREWDEIWEKYSLEINSELTSPLPPSEISDLICLRILERSCSTNSLIDSYVFSSDNIEALTLQEDLITDEMVDTFVEGVLDSERTLSAGEEVVIMLAQEDKEEEEEEEECTIEEEEEGKCGRGLKAKQISRLRKKVERMTEKRRRVRKEQRQKRRKEEGFE</sequence>
<dbReference type="EMBL" id="BRXX01000576">
    <property type="protein sequence ID" value="GMH47410.1"/>
    <property type="molecule type" value="Genomic_DNA"/>
</dbReference>
<keyword evidence="4" id="KW-1185">Reference proteome</keyword>
<organism evidence="3 4">
    <name type="scientific">Triparma verrucosa</name>
    <dbReference type="NCBI Taxonomy" id="1606542"/>
    <lineage>
        <taxon>Eukaryota</taxon>
        <taxon>Sar</taxon>
        <taxon>Stramenopiles</taxon>
        <taxon>Ochrophyta</taxon>
        <taxon>Bolidophyceae</taxon>
        <taxon>Parmales</taxon>
        <taxon>Triparmaceae</taxon>
        <taxon>Triparma</taxon>
    </lineage>
</organism>
<reference evidence="4" key="1">
    <citation type="journal article" date="2023" name="Commun. Biol.">
        <title>Genome analysis of Parmales, the sister group of diatoms, reveals the evolutionary specialization of diatoms from phago-mixotrophs to photoautotrophs.</title>
        <authorList>
            <person name="Ban H."/>
            <person name="Sato S."/>
            <person name="Yoshikawa S."/>
            <person name="Yamada K."/>
            <person name="Nakamura Y."/>
            <person name="Ichinomiya M."/>
            <person name="Sato N."/>
            <person name="Blanc-Mathieu R."/>
            <person name="Endo H."/>
            <person name="Kuwata A."/>
            <person name="Ogata H."/>
        </authorList>
    </citation>
    <scope>NUCLEOTIDE SEQUENCE [LARGE SCALE GENOMIC DNA]</scope>
    <source>
        <strain evidence="4">NIES 3699</strain>
    </source>
</reference>
<proteinExistence type="predicted"/>
<evidence type="ECO:0000313" key="3">
    <source>
        <dbReference type="EMBL" id="GMH47410.1"/>
    </source>
</evidence>
<name>A0A9W6ZC33_9STRA</name>
<comment type="caution">
    <text evidence="3">The sequence shown here is derived from an EMBL/GenBank/DDBJ whole genome shotgun (WGS) entry which is preliminary data.</text>
</comment>
<evidence type="ECO:0000313" key="4">
    <source>
        <dbReference type="Proteomes" id="UP001165160"/>
    </source>
</evidence>
<feature type="chain" id="PRO_5040749836" evidence="2">
    <location>
        <begin position="23"/>
        <end position="335"/>
    </location>
</feature>
<evidence type="ECO:0000256" key="2">
    <source>
        <dbReference type="SAM" id="SignalP"/>
    </source>
</evidence>
<feature type="compositionally biased region" description="Acidic residues" evidence="1">
    <location>
        <begin position="274"/>
        <end position="291"/>
    </location>
</feature>
<gene>
    <name evidence="3" type="ORF">TrVE_jg4849</name>
</gene>
<feature type="signal peptide" evidence="2">
    <location>
        <begin position="1"/>
        <end position="22"/>
    </location>
</feature>
<accession>A0A9W6ZC33</accession>